<keyword evidence="3" id="KW-1185">Reference proteome</keyword>
<dbReference type="Pfam" id="PF00717">
    <property type="entry name" value="Peptidase_S24"/>
    <property type="match status" value="1"/>
</dbReference>
<evidence type="ECO:0000313" key="3">
    <source>
        <dbReference type="Proteomes" id="UP000612362"/>
    </source>
</evidence>
<dbReference type="Gene3D" id="2.10.109.10">
    <property type="entry name" value="Umud Fragment, subunit A"/>
    <property type="match status" value="1"/>
</dbReference>
<protein>
    <recommendedName>
        <fullName evidence="1">Peptidase S24/S26A/S26B/S26C domain-containing protein</fullName>
    </recommendedName>
</protein>
<organism evidence="2 3">
    <name type="scientific">Ktedonospora formicarum</name>
    <dbReference type="NCBI Taxonomy" id="2778364"/>
    <lineage>
        <taxon>Bacteria</taxon>
        <taxon>Bacillati</taxon>
        <taxon>Chloroflexota</taxon>
        <taxon>Ktedonobacteria</taxon>
        <taxon>Ktedonobacterales</taxon>
        <taxon>Ktedonobacteraceae</taxon>
        <taxon>Ktedonospora</taxon>
    </lineage>
</organism>
<evidence type="ECO:0000313" key="2">
    <source>
        <dbReference type="EMBL" id="GHO48345.1"/>
    </source>
</evidence>
<dbReference type="PANTHER" id="PTHR33516">
    <property type="entry name" value="LEXA REPRESSOR"/>
    <property type="match status" value="1"/>
</dbReference>
<dbReference type="AlphaFoldDB" id="A0A8J3I7M5"/>
<name>A0A8J3I7M5_9CHLR</name>
<feature type="domain" description="Peptidase S24/S26A/S26B/S26C" evidence="1">
    <location>
        <begin position="6"/>
        <end position="119"/>
    </location>
</feature>
<dbReference type="InterPro" id="IPR036286">
    <property type="entry name" value="LexA/Signal_pep-like_sf"/>
</dbReference>
<dbReference type="EMBL" id="BNJF01000004">
    <property type="protein sequence ID" value="GHO48345.1"/>
    <property type="molecule type" value="Genomic_DNA"/>
</dbReference>
<dbReference type="CDD" id="cd06529">
    <property type="entry name" value="S24_LexA-like"/>
    <property type="match status" value="1"/>
</dbReference>
<sequence>MECKYVGSVGGGFPSPAEGWRERSLEISEVLQEHPESTFFMVVRGNSMDEAGIGDGDPVVVDRALKAEPGSIIIALLNGGFVVKRYLVENGKVVLASAHPRFPPLPVTSRMTFEVWGVVSFVVKSVRVGHAQTLRARLAQVSRRGEQ</sequence>
<comment type="caution">
    <text evidence="2">The sequence shown here is derived from an EMBL/GenBank/DDBJ whole genome shotgun (WGS) entry which is preliminary data.</text>
</comment>
<dbReference type="NCBIfam" id="NF007621">
    <property type="entry name" value="PRK10276.1"/>
    <property type="match status" value="1"/>
</dbReference>
<dbReference type="PANTHER" id="PTHR33516:SF2">
    <property type="entry name" value="LEXA REPRESSOR-RELATED"/>
    <property type="match status" value="1"/>
</dbReference>
<dbReference type="InterPro" id="IPR039418">
    <property type="entry name" value="LexA-like"/>
</dbReference>
<reference evidence="2" key="1">
    <citation type="submission" date="2020-10" db="EMBL/GenBank/DDBJ databases">
        <title>Taxonomic study of unclassified bacteria belonging to the class Ktedonobacteria.</title>
        <authorList>
            <person name="Yabe S."/>
            <person name="Wang C.M."/>
            <person name="Zheng Y."/>
            <person name="Sakai Y."/>
            <person name="Cavaletti L."/>
            <person name="Monciardini P."/>
            <person name="Donadio S."/>
        </authorList>
    </citation>
    <scope>NUCLEOTIDE SEQUENCE</scope>
    <source>
        <strain evidence="2">SOSP1-1</strain>
    </source>
</reference>
<gene>
    <name evidence="2" type="ORF">KSX_65080</name>
</gene>
<dbReference type="SUPFAM" id="SSF51306">
    <property type="entry name" value="LexA/Signal peptidase"/>
    <property type="match status" value="1"/>
</dbReference>
<dbReference type="RefSeq" id="WP_220197568.1">
    <property type="nucleotide sequence ID" value="NZ_BNJF01000004.1"/>
</dbReference>
<evidence type="ECO:0000259" key="1">
    <source>
        <dbReference type="Pfam" id="PF00717"/>
    </source>
</evidence>
<accession>A0A8J3I7M5</accession>
<dbReference type="InterPro" id="IPR050077">
    <property type="entry name" value="LexA_repressor"/>
</dbReference>
<dbReference type="InterPro" id="IPR015927">
    <property type="entry name" value="Peptidase_S24_S26A/B/C"/>
</dbReference>
<proteinExistence type="predicted"/>
<dbReference type="Proteomes" id="UP000612362">
    <property type="component" value="Unassembled WGS sequence"/>
</dbReference>